<dbReference type="PROSITE" id="PS50234">
    <property type="entry name" value="VWFA"/>
    <property type="match status" value="1"/>
</dbReference>
<keyword evidence="2" id="KW-0732">Signal</keyword>
<dbReference type="InterPro" id="IPR002035">
    <property type="entry name" value="VWF_A"/>
</dbReference>
<protein>
    <submittedName>
        <fullName evidence="4">VWA domain-containing protein</fullName>
    </submittedName>
</protein>
<dbReference type="OrthoDB" id="9805121at2"/>
<feature type="signal peptide" evidence="2">
    <location>
        <begin position="1"/>
        <end position="21"/>
    </location>
</feature>
<gene>
    <name evidence="4" type="ORF">FIV42_12485</name>
</gene>
<dbReference type="InterPro" id="IPR051266">
    <property type="entry name" value="CLCR"/>
</dbReference>
<feature type="chain" id="PRO_5030106404" evidence="2">
    <location>
        <begin position="22"/>
        <end position="519"/>
    </location>
</feature>
<feature type="region of interest" description="Disordered" evidence="1">
    <location>
        <begin position="35"/>
        <end position="71"/>
    </location>
</feature>
<dbReference type="InterPro" id="IPR022156">
    <property type="entry name" value="Uncharacterised_YfbK_N"/>
</dbReference>
<dbReference type="SMART" id="SM00327">
    <property type="entry name" value="VWA"/>
    <property type="match status" value="1"/>
</dbReference>
<dbReference type="Pfam" id="PF12450">
    <property type="entry name" value="vWF_A"/>
    <property type="match status" value="1"/>
</dbReference>
<evidence type="ECO:0000313" key="5">
    <source>
        <dbReference type="Proteomes" id="UP000315995"/>
    </source>
</evidence>
<feature type="domain" description="VWFA" evidence="3">
    <location>
        <begin position="175"/>
        <end position="355"/>
    </location>
</feature>
<organism evidence="4 5">
    <name type="scientific">Persicimonas caeni</name>
    <dbReference type="NCBI Taxonomy" id="2292766"/>
    <lineage>
        <taxon>Bacteria</taxon>
        <taxon>Deltaproteobacteria</taxon>
        <taxon>Bradymonadales</taxon>
        <taxon>Bradymonadaceae</taxon>
        <taxon>Persicimonas</taxon>
    </lineage>
</organism>
<proteinExistence type="predicted"/>
<accession>A0A4Y6PT84</accession>
<evidence type="ECO:0000256" key="2">
    <source>
        <dbReference type="SAM" id="SignalP"/>
    </source>
</evidence>
<dbReference type="InterPro" id="IPR021908">
    <property type="entry name" value="YfbK_C"/>
</dbReference>
<dbReference type="SUPFAM" id="SSF53300">
    <property type="entry name" value="vWA-like"/>
    <property type="match status" value="1"/>
</dbReference>
<dbReference type="EMBL" id="CP041186">
    <property type="protein sequence ID" value="QDG51532.1"/>
    <property type="molecule type" value="Genomic_DNA"/>
</dbReference>
<accession>A0A5B8Y8N9</accession>
<evidence type="ECO:0000256" key="1">
    <source>
        <dbReference type="SAM" id="MobiDB-lite"/>
    </source>
</evidence>
<feature type="compositionally biased region" description="Acidic residues" evidence="1">
    <location>
        <begin position="60"/>
        <end position="71"/>
    </location>
</feature>
<keyword evidence="5" id="KW-1185">Reference proteome</keyword>
<dbReference type="PANTHER" id="PTHR10579">
    <property type="entry name" value="CALCIUM-ACTIVATED CHLORIDE CHANNEL REGULATOR"/>
    <property type="match status" value="1"/>
</dbReference>
<sequence length="519" mass="56796">MGPTQFAKRALIALSASLMLAACGDIESTGGDYAYAPDHNGSPNYNNSQSYADAGTSEQADPDYQEGENYEEWEENDFVDTATENTSTFSIDVDNASYTLMRRDIRNGYLPAAEGVRPEEYINFFSYDYVQPAGEDPFSINMEIAPSKFGAEDHKLLRIGLQGEEIPVEDLKPTNLVFLIDVSGSMQSSHKLPMVKESLYTLLDHLRPSDSVGIVVYAGADGVVLEPTEVQNRAQIQSAIENLSAGGSTNGEAGIVSAYKMAEQAKIEGGNNRVIILTDGDFNVGKTGDDLVQLVRDYRDKHISLTCVGYGMGNYNDATMEWLARDGNGNYFYVDSEQEAQRIFGDNLPSTLEVIASDVKIQVEFDQTSVARYRLVGYENRVMANEDFDDDTKDAGEIGPGHTVTALYEIELSPDAAASTNNLATVRMRYKPQYGDESKLLQRGIKMSQVKDTFEGASDSFRFAAAVAEYAEILRESKHSEGARYDDVLSIAQGANPGADPQKTEFVDLVGMAKTIASN</sequence>
<dbReference type="Proteomes" id="UP000315995">
    <property type="component" value="Chromosome"/>
</dbReference>
<dbReference type="Pfam" id="PF12034">
    <property type="entry name" value="YfbK_C"/>
    <property type="match status" value="1"/>
</dbReference>
<feature type="compositionally biased region" description="Polar residues" evidence="1">
    <location>
        <begin position="41"/>
        <end position="59"/>
    </location>
</feature>
<name>A0A4Y6PT84_PERCE</name>
<dbReference type="RefSeq" id="WP_141198012.1">
    <property type="nucleotide sequence ID" value="NZ_CP041186.1"/>
</dbReference>
<dbReference type="PANTHER" id="PTHR10579:SF43">
    <property type="entry name" value="ZINC FINGER (C3HC4-TYPE RING FINGER) FAMILY PROTEIN"/>
    <property type="match status" value="1"/>
</dbReference>
<dbReference type="AlphaFoldDB" id="A0A4Y6PT84"/>
<reference evidence="4 5" key="1">
    <citation type="submission" date="2019-06" db="EMBL/GenBank/DDBJ databases">
        <title>Persicimonas caeni gen. nov., sp. nov., a predatory bacterium isolated from solar saltern.</title>
        <authorList>
            <person name="Wang S."/>
        </authorList>
    </citation>
    <scope>NUCLEOTIDE SEQUENCE [LARGE SCALE GENOMIC DNA]</scope>
    <source>
        <strain evidence="4 5">YN101</strain>
    </source>
</reference>
<dbReference type="InterPro" id="IPR036465">
    <property type="entry name" value="vWFA_dom_sf"/>
</dbReference>
<dbReference type="CDD" id="cd01465">
    <property type="entry name" value="vWA_subgroup"/>
    <property type="match status" value="1"/>
</dbReference>
<evidence type="ECO:0000313" key="4">
    <source>
        <dbReference type="EMBL" id="QDG51532.1"/>
    </source>
</evidence>
<dbReference type="Gene3D" id="3.40.50.410">
    <property type="entry name" value="von Willebrand factor, type A domain"/>
    <property type="match status" value="1"/>
</dbReference>
<dbReference type="Pfam" id="PF00092">
    <property type="entry name" value="VWA"/>
    <property type="match status" value="1"/>
</dbReference>
<evidence type="ECO:0000259" key="3">
    <source>
        <dbReference type="PROSITE" id="PS50234"/>
    </source>
</evidence>